<feature type="binding site" evidence="11">
    <location>
        <position position="631"/>
    </location>
    <ligand>
        <name>Ca(2+)</name>
        <dbReference type="ChEBI" id="CHEBI:29108"/>
    </ligand>
</feature>
<keyword evidence="8 11" id="KW-0720">Serine protease</keyword>
<keyword evidence="9 11" id="KW-0106">Calcium</keyword>
<feature type="binding site" evidence="11">
    <location>
        <position position="630"/>
    </location>
    <ligand>
        <name>Ca(2+)</name>
        <dbReference type="ChEBI" id="CHEBI:29108"/>
    </ligand>
</feature>
<evidence type="ECO:0000256" key="9">
    <source>
        <dbReference type="ARBA" id="ARBA00022837"/>
    </source>
</evidence>
<evidence type="ECO:0000259" key="14">
    <source>
        <dbReference type="PROSITE" id="PS51695"/>
    </source>
</evidence>
<dbReference type="PROSITE" id="PS51695">
    <property type="entry name" value="SEDOLISIN"/>
    <property type="match status" value="1"/>
</dbReference>
<feature type="chain" id="PRO_5034695187" description="tripeptidyl-peptidase II" evidence="13">
    <location>
        <begin position="18"/>
        <end position="672"/>
    </location>
</feature>
<proteinExistence type="predicted"/>
<dbReference type="CDD" id="cd04056">
    <property type="entry name" value="Peptidases_S53"/>
    <property type="match status" value="1"/>
</dbReference>
<evidence type="ECO:0000256" key="5">
    <source>
        <dbReference type="ARBA" id="ARBA00022670"/>
    </source>
</evidence>
<dbReference type="Pfam" id="PF09286">
    <property type="entry name" value="Pro-kuma_activ"/>
    <property type="match status" value="1"/>
</dbReference>
<evidence type="ECO:0000313" key="16">
    <source>
        <dbReference type="Proteomes" id="UP000660729"/>
    </source>
</evidence>
<evidence type="ECO:0000256" key="4">
    <source>
        <dbReference type="ARBA" id="ARBA00012462"/>
    </source>
</evidence>
<evidence type="ECO:0000256" key="3">
    <source>
        <dbReference type="ARBA" id="ARBA00004239"/>
    </source>
</evidence>
<reference evidence="15" key="1">
    <citation type="submission" date="2020-04" db="EMBL/GenBank/DDBJ databases">
        <title>Draft genome resource of the tomato pathogen Pseudocercospora fuligena.</title>
        <authorList>
            <person name="Zaccaron A."/>
        </authorList>
    </citation>
    <scope>NUCLEOTIDE SEQUENCE</scope>
    <source>
        <strain evidence="15">PF001</strain>
    </source>
</reference>
<dbReference type="GO" id="GO:0008240">
    <property type="term" value="F:tripeptidyl-peptidase activity"/>
    <property type="evidence" value="ECO:0007669"/>
    <property type="project" value="UniProtKB-EC"/>
</dbReference>
<comment type="cofactor">
    <cofactor evidence="11">
        <name>Ca(2+)</name>
        <dbReference type="ChEBI" id="CHEBI:29108"/>
    </cofactor>
    <text evidence="11">Binds 1 Ca(2+) ion per subunit.</text>
</comment>
<feature type="domain" description="Peptidase S53" evidence="14">
    <location>
        <begin position="226"/>
        <end position="671"/>
    </location>
</feature>
<dbReference type="InterPro" id="IPR000209">
    <property type="entry name" value="Peptidase_S8/S53_dom"/>
</dbReference>
<dbReference type="InterPro" id="IPR036852">
    <property type="entry name" value="Peptidase_S8/S53_dom_sf"/>
</dbReference>
<organism evidence="15 16">
    <name type="scientific">Pseudocercospora fuligena</name>
    <dbReference type="NCBI Taxonomy" id="685502"/>
    <lineage>
        <taxon>Eukaryota</taxon>
        <taxon>Fungi</taxon>
        <taxon>Dikarya</taxon>
        <taxon>Ascomycota</taxon>
        <taxon>Pezizomycotina</taxon>
        <taxon>Dothideomycetes</taxon>
        <taxon>Dothideomycetidae</taxon>
        <taxon>Mycosphaerellales</taxon>
        <taxon>Mycosphaerellaceae</taxon>
        <taxon>Pseudocercospora</taxon>
    </lineage>
</organism>
<evidence type="ECO:0000256" key="13">
    <source>
        <dbReference type="SAM" id="SignalP"/>
    </source>
</evidence>
<feature type="active site" description="Charge relay system" evidence="11">
    <location>
        <position position="307"/>
    </location>
</feature>
<dbReference type="Gene3D" id="3.40.50.200">
    <property type="entry name" value="Peptidase S8/S53 domain"/>
    <property type="match status" value="1"/>
</dbReference>
<dbReference type="EMBL" id="JABCIY010000066">
    <property type="protein sequence ID" value="KAF7194030.1"/>
    <property type="molecule type" value="Genomic_DNA"/>
</dbReference>
<comment type="function">
    <text evidence="2">Secreted tripeptidyl-peptidase which degrades proteins at acidic pHs and is involved in virulence.</text>
</comment>
<dbReference type="Pfam" id="PF00082">
    <property type="entry name" value="Peptidase_S8"/>
    <property type="match status" value="1"/>
</dbReference>
<dbReference type="OrthoDB" id="409122at2759"/>
<dbReference type="GO" id="GO:0004252">
    <property type="term" value="F:serine-type endopeptidase activity"/>
    <property type="evidence" value="ECO:0007669"/>
    <property type="project" value="UniProtKB-UniRule"/>
</dbReference>
<keyword evidence="16" id="KW-1185">Reference proteome</keyword>
<feature type="binding site" evidence="11">
    <location>
        <position position="651"/>
    </location>
    <ligand>
        <name>Ca(2+)</name>
        <dbReference type="ChEBI" id="CHEBI:29108"/>
    </ligand>
</feature>
<feature type="region of interest" description="Disordered" evidence="12">
    <location>
        <begin position="184"/>
        <end position="203"/>
    </location>
</feature>
<dbReference type="SUPFAM" id="SSF52743">
    <property type="entry name" value="Subtilisin-like"/>
    <property type="match status" value="1"/>
</dbReference>
<dbReference type="EC" id="3.4.14.10" evidence="4"/>
<keyword evidence="13" id="KW-0732">Signal</keyword>
<name>A0A8H6VPC2_9PEZI</name>
<dbReference type="SMART" id="SM00944">
    <property type="entry name" value="Pro-kuma_activ"/>
    <property type="match status" value="1"/>
</dbReference>
<evidence type="ECO:0000256" key="12">
    <source>
        <dbReference type="SAM" id="MobiDB-lite"/>
    </source>
</evidence>
<dbReference type="PANTHER" id="PTHR14218:SF19">
    <property type="entry name" value="SERINE PROTEASE AORO, PUTATIVE (AFU_ORTHOLOGUE AFUA_6G10250)-RELATED"/>
    <property type="match status" value="1"/>
</dbReference>
<accession>A0A8H6VPC2</accession>
<evidence type="ECO:0000256" key="10">
    <source>
        <dbReference type="ARBA" id="ARBA00023145"/>
    </source>
</evidence>
<keyword evidence="5 11" id="KW-0645">Protease</keyword>
<feature type="binding site" evidence="11">
    <location>
        <position position="649"/>
    </location>
    <ligand>
        <name>Ca(2+)</name>
        <dbReference type="ChEBI" id="CHEBI:29108"/>
    </ligand>
</feature>
<feature type="active site" description="Charge relay system" evidence="11">
    <location>
        <position position="303"/>
    </location>
</feature>
<dbReference type="SUPFAM" id="SSF54897">
    <property type="entry name" value="Protease propeptides/inhibitors"/>
    <property type="match status" value="1"/>
</dbReference>
<comment type="caution">
    <text evidence="15">The sequence shown here is derived from an EMBL/GenBank/DDBJ whole genome shotgun (WGS) entry which is preliminary data.</text>
</comment>
<gene>
    <name evidence="15" type="ORF">HII31_04551</name>
</gene>
<evidence type="ECO:0000256" key="6">
    <source>
        <dbReference type="ARBA" id="ARBA00022723"/>
    </source>
</evidence>
<protein>
    <recommendedName>
        <fullName evidence="4">tripeptidyl-peptidase II</fullName>
        <ecNumber evidence="4">3.4.14.10</ecNumber>
    </recommendedName>
</protein>
<dbReference type="GO" id="GO:0006508">
    <property type="term" value="P:proteolysis"/>
    <property type="evidence" value="ECO:0007669"/>
    <property type="project" value="UniProtKB-KW"/>
</dbReference>
<dbReference type="InterPro" id="IPR015366">
    <property type="entry name" value="S53_propep"/>
</dbReference>
<evidence type="ECO:0000256" key="8">
    <source>
        <dbReference type="ARBA" id="ARBA00022825"/>
    </source>
</evidence>
<feature type="signal peptide" evidence="13">
    <location>
        <begin position="1"/>
        <end position="17"/>
    </location>
</feature>
<dbReference type="InterPro" id="IPR050819">
    <property type="entry name" value="Tripeptidyl-peptidase_I"/>
</dbReference>
<evidence type="ECO:0000313" key="15">
    <source>
        <dbReference type="EMBL" id="KAF7194030.1"/>
    </source>
</evidence>
<evidence type="ECO:0000256" key="7">
    <source>
        <dbReference type="ARBA" id="ARBA00022801"/>
    </source>
</evidence>
<dbReference type="GO" id="GO:0005576">
    <property type="term" value="C:extracellular region"/>
    <property type="evidence" value="ECO:0007669"/>
    <property type="project" value="UniProtKB-SubCell"/>
</dbReference>
<feature type="active site" description="Charge relay system" evidence="11">
    <location>
        <position position="589"/>
    </location>
</feature>
<dbReference type="GO" id="GO:0046872">
    <property type="term" value="F:metal ion binding"/>
    <property type="evidence" value="ECO:0007669"/>
    <property type="project" value="UniProtKB-UniRule"/>
</dbReference>
<evidence type="ECO:0000256" key="2">
    <source>
        <dbReference type="ARBA" id="ARBA00002451"/>
    </source>
</evidence>
<keyword evidence="10" id="KW-0865">Zymogen</keyword>
<keyword evidence="7 11" id="KW-0378">Hydrolase</keyword>
<dbReference type="Proteomes" id="UP000660729">
    <property type="component" value="Unassembled WGS sequence"/>
</dbReference>
<comment type="catalytic activity">
    <reaction evidence="1">
        <text>Release of an N-terminal tripeptide from a polypeptide.</text>
        <dbReference type="EC" id="3.4.14.10"/>
    </reaction>
</comment>
<sequence>MWKYLLCLSTLHLAINARNVLHEKRSSSSSGAWKRSQRVDKNAIVPLRIGLKQHNLASGEERLLAISDSLSGEYGKYMSREEVDELFAPSHDTVSAVRAWLIDHGINETVVAHSDSKGWIAANIPAGDAESLLSSELYEYEHMSNGKIRMGCDQYHVPTHLTKHIDYITPGVKMSAILQKRDLSKGEGWSPHHGRGPQPHPNPTWHYPMPPAASGLPPELANCGVNITPPCWRALYGLPVGHINDSVNTLGLYEQGDYFSQSDISKYFAMYSPNVPSNTSPQVVSVDGGEAPVAASDPGNSGESDIDLDIVISLVYSQSIIVYQVDDANYAPKEVAVDNTFNTFLDALDGSYCNYTAYGITGNSPSIDPTYPDSASNGYKGQLQCGAYKPTRVISASYGESEKDFPKNYVLCQCNEFMKLGLQGHTIFVSSSDYGVGNAPGDPTASGCLSGNGQNQTIYNPDYPSGCPWITTVGATQLYPNQTVLDKESAMQVDLWRPGRPNAYHFFATAGGFSNYFSTASYQRSAVDEYFAKHDPGHPYYTVNANATNIGAGGGIYNRAGRGYPDVSANGAYMPVFINGTLGKFFGTSLASPIWASVITLVNQQRTIAGKGPVGFINPTLYANPWVLNDIVNGSNPNCGSSGFKAVEGWDPTTGLGTPNYPKMLKLFMGLP</sequence>
<keyword evidence="6 11" id="KW-0479">Metal-binding</keyword>
<dbReference type="InterPro" id="IPR030400">
    <property type="entry name" value="Sedolisin_dom"/>
</dbReference>
<comment type="subcellular location">
    <subcellularLocation>
        <location evidence="3">Secreted</location>
        <location evidence="3">Extracellular space</location>
    </subcellularLocation>
</comment>
<dbReference type="CDD" id="cd11377">
    <property type="entry name" value="Pro-peptidase_S53"/>
    <property type="match status" value="1"/>
</dbReference>
<dbReference type="AlphaFoldDB" id="A0A8H6VPC2"/>
<evidence type="ECO:0000256" key="1">
    <source>
        <dbReference type="ARBA" id="ARBA00001910"/>
    </source>
</evidence>
<evidence type="ECO:0000256" key="11">
    <source>
        <dbReference type="PROSITE-ProRule" id="PRU01032"/>
    </source>
</evidence>
<dbReference type="PANTHER" id="PTHR14218">
    <property type="entry name" value="PROTEASE S8 TRIPEPTIDYL PEPTIDASE I CLN2"/>
    <property type="match status" value="1"/>
</dbReference>